<dbReference type="GO" id="GO:0005524">
    <property type="term" value="F:ATP binding"/>
    <property type="evidence" value="ECO:0007669"/>
    <property type="project" value="InterPro"/>
</dbReference>
<dbReference type="GO" id="GO:0004672">
    <property type="term" value="F:protein kinase activity"/>
    <property type="evidence" value="ECO:0000318"/>
    <property type="project" value="GO_Central"/>
</dbReference>
<evidence type="ECO:0000313" key="3">
    <source>
        <dbReference type="Proteomes" id="UP000006729"/>
    </source>
</evidence>
<gene>
    <name evidence="2" type="ORF">POPTR_005G257700v4</name>
</gene>
<name>A0A2K2ALU6_POPTR</name>
<organism evidence="2 3">
    <name type="scientific">Populus trichocarpa</name>
    <name type="common">Western balsam poplar</name>
    <name type="synonym">Populus balsamifera subsp. trichocarpa</name>
    <dbReference type="NCBI Taxonomy" id="3694"/>
    <lineage>
        <taxon>Eukaryota</taxon>
        <taxon>Viridiplantae</taxon>
        <taxon>Streptophyta</taxon>
        <taxon>Embryophyta</taxon>
        <taxon>Tracheophyta</taxon>
        <taxon>Spermatophyta</taxon>
        <taxon>Magnoliopsida</taxon>
        <taxon>eudicotyledons</taxon>
        <taxon>Gunneridae</taxon>
        <taxon>Pentapetalae</taxon>
        <taxon>rosids</taxon>
        <taxon>fabids</taxon>
        <taxon>Malpighiales</taxon>
        <taxon>Salicaceae</taxon>
        <taxon>Saliceae</taxon>
        <taxon>Populus</taxon>
    </lineage>
</organism>
<dbReference type="AlphaFoldDB" id="A0A2K2ALU6"/>
<sequence>MGTILLTKRGWDMDWMLFSVGSTYLELYYTVFCLPSTQIQLITTPLLVVGHGTKSMHKKLKKTHSYDQNKDARTSWNFYCWGLGMALEKGSVCVTGAGGYLASWVVKLLLSKDYLVHGTVRDPADDKNAHLMKIDQATENLKLFKADLLDYSSLSSAIQGCRGVFHVASPVPFTRVSNPEVEVIEPAVKGTLNVLKACAEAKVKRVVIVSSGSAVLSNPSWPKGQVMDENCWSDKEYCRATKNWYNLSKTEAESEAWEYAKRSGLDVVAICPSLILGPILQSTVNASTMVLIKILKDGCDSLENKLRPIIDVRDVTEALLLAYETPEAEGRYICTAHAIRVKDLVEKLRSMYPNYNYPKSFTEEEQEAVMISSEKLQRLGWSFRSLEETLIDSVENYQKTGLLD</sequence>
<dbReference type="Gene3D" id="1.10.510.10">
    <property type="entry name" value="Transferase(Phosphotransferase) domain 1"/>
    <property type="match status" value="1"/>
</dbReference>
<proteinExistence type="predicted"/>
<dbReference type="Proteomes" id="UP000006729">
    <property type="component" value="Chromosome 5"/>
</dbReference>
<dbReference type="Pfam" id="PF00069">
    <property type="entry name" value="Pkinase"/>
    <property type="match status" value="1"/>
</dbReference>
<dbReference type="PANTHER" id="PTHR47987:SF11">
    <property type="entry name" value="RECEPTOR-LIKE CYTOSOLIC SERINE_THREONINE-PROTEIN KINASE RBK1 ISOFORM X1"/>
    <property type="match status" value="1"/>
</dbReference>
<dbReference type="Gene3D" id="3.30.200.20">
    <property type="entry name" value="Phosphorylase Kinase, domain 1"/>
    <property type="match status" value="1"/>
</dbReference>
<reference evidence="2 3" key="1">
    <citation type="journal article" date="2006" name="Science">
        <title>The genome of black cottonwood, Populus trichocarpa (Torr. &amp; Gray).</title>
        <authorList>
            <person name="Tuskan G.A."/>
            <person name="Difazio S."/>
            <person name="Jansson S."/>
            <person name="Bohlmann J."/>
            <person name="Grigoriev I."/>
            <person name="Hellsten U."/>
            <person name="Putnam N."/>
            <person name="Ralph S."/>
            <person name="Rombauts S."/>
            <person name="Salamov A."/>
            <person name="Schein J."/>
            <person name="Sterck L."/>
            <person name="Aerts A."/>
            <person name="Bhalerao R.R."/>
            <person name="Bhalerao R.P."/>
            <person name="Blaudez D."/>
            <person name="Boerjan W."/>
            <person name="Brun A."/>
            <person name="Brunner A."/>
            <person name="Busov V."/>
            <person name="Campbell M."/>
            <person name="Carlson J."/>
            <person name="Chalot M."/>
            <person name="Chapman J."/>
            <person name="Chen G.L."/>
            <person name="Cooper D."/>
            <person name="Coutinho P.M."/>
            <person name="Couturier J."/>
            <person name="Covert S."/>
            <person name="Cronk Q."/>
            <person name="Cunningham R."/>
            <person name="Davis J."/>
            <person name="Degroeve S."/>
            <person name="Dejardin A."/>
            <person name="Depamphilis C."/>
            <person name="Detter J."/>
            <person name="Dirks B."/>
            <person name="Dubchak I."/>
            <person name="Duplessis S."/>
            <person name="Ehlting J."/>
            <person name="Ellis B."/>
            <person name="Gendler K."/>
            <person name="Goodstein D."/>
            <person name="Gribskov M."/>
            <person name="Grimwood J."/>
            <person name="Groover A."/>
            <person name="Gunter L."/>
            <person name="Hamberger B."/>
            <person name="Heinze B."/>
            <person name="Helariutta Y."/>
            <person name="Henrissat B."/>
            <person name="Holligan D."/>
            <person name="Holt R."/>
            <person name="Huang W."/>
            <person name="Islam-Faridi N."/>
            <person name="Jones S."/>
            <person name="Jones-Rhoades M."/>
            <person name="Jorgensen R."/>
            <person name="Joshi C."/>
            <person name="Kangasjarvi J."/>
            <person name="Karlsson J."/>
            <person name="Kelleher C."/>
            <person name="Kirkpatrick R."/>
            <person name="Kirst M."/>
            <person name="Kohler A."/>
            <person name="Kalluri U."/>
            <person name="Larimer F."/>
            <person name="Leebens-Mack J."/>
            <person name="Leple J.C."/>
            <person name="Locascio P."/>
            <person name="Lou Y."/>
            <person name="Lucas S."/>
            <person name="Martin F."/>
            <person name="Montanini B."/>
            <person name="Napoli C."/>
            <person name="Nelson D.R."/>
            <person name="Nelson C."/>
            <person name="Nieminen K."/>
            <person name="Nilsson O."/>
            <person name="Pereda V."/>
            <person name="Peter G."/>
            <person name="Philippe R."/>
            <person name="Pilate G."/>
            <person name="Poliakov A."/>
            <person name="Razumovskaya J."/>
            <person name="Richardson P."/>
            <person name="Rinaldi C."/>
            <person name="Ritland K."/>
            <person name="Rouze P."/>
            <person name="Ryaboy D."/>
            <person name="Schmutz J."/>
            <person name="Schrader J."/>
            <person name="Segerman B."/>
            <person name="Shin H."/>
            <person name="Siddiqui A."/>
            <person name="Sterky F."/>
            <person name="Terry A."/>
            <person name="Tsai C.J."/>
            <person name="Uberbacher E."/>
            <person name="Unneberg P."/>
            <person name="Vahala J."/>
            <person name="Wall K."/>
            <person name="Wessler S."/>
            <person name="Yang G."/>
            <person name="Yin T."/>
            <person name="Douglas C."/>
            <person name="Marra M."/>
            <person name="Sandberg G."/>
            <person name="Van de Peer Y."/>
            <person name="Rokhsar D."/>
        </authorList>
    </citation>
    <scope>NUCLEOTIDE SEQUENCE [LARGE SCALE GENOMIC DNA]</scope>
    <source>
        <strain evidence="3">cv. Nisqually</strain>
    </source>
</reference>
<dbReference type="InterPro" id="IPR008271">
    <property type="entry name" value="Ser/Thr_kinase_AS"/>
</dbReference>
<keyword evidence="3" id="KW-1185">Reference proteome</keyword>
<dbReference type="GO" id="GO:0005886">
    <property type="term" value="C:plasma membrane"/>
    <property type="evidence" value="ECO:0000318"/>
    <property type="project" value="GO_Central"/>
</dbReference>
<dbReference type="SUPFAM" id="SSF56112">
    <property type="entry name" value="Protein kinase-like (PK-like)"/>
    <property type="match status" value="1"/>
</dbReference>
<dbReference type="PROSITE" id="PS00108">
    <property type="entry name" value="PROTEIN_KINASE_ST"/>
    <property type="match status" value="1"/>
</dbReference>
<dbReference type="InterPro" id="IPR000719">
    <property type="entry name" value="Prot_kinase_dom"/>
</dbReference>
<dbReference type="InParanoid" id="A0A2K2ALU6"/>
<comment type="caution">
    <text evidence="2">The sequence shown here is derived from an EMBL/GenBank/DDBJ whole genome shotgun (WGS) entry which is preliminary data.</text>
</comment>
<dbReference type="EMBL" id="CM009294">
    <property type="protein sequence ID" value="PNT38496.2"/>
    <property type="molecule type" value="Genomic_DNA"/>
</dbReference>
<dbReference type="PANTHER" id="PTHR47987">
    <property type="entry name" value="OS08G0249100 PROTEIN"/>
    <property type="match status" value="1"/>
</dbReference>
<dbReference type="GO" id="GO:0010476">
    <property type="term" value="P:gibberellin mediated signaling pathway"/>
    <property type="evidence" value="ECO:0000318"/>
    <property type="project" value="GO_Central"/>
</dbReference>
<accession>A0A2K2ALU6</accession>
<evidence type="ECO:0000259" key="1">
    <source>
        <dbReference type="PROSITE" id="PS50011"/>
    </source>
</evidence>
<evidence type="ECO:0000313" key="2">
    <source>
        <dbReference type="EMBL" id="PNT38496.2"/>
    </source>
</evidence>
<dbReference type="PROSITE" id="PS50011">
    <property type="entry name" value="PROTEIN_KINASE_DOM"/>
    <property type="match status" value="1"/>
</dbReference>
<protein>
    <recommendedName>
        <fullName evidence="1">Protein kinase domain-containing protein</fullName>
    </recommendedName>
</protein>
<dbReference type="InterPro" id="IPR011009">
    <property type="entry name" value="Kinase-like_dom_sf"/>
</dbReference>
<dbReference type="InterPro" id="IPR046958">
    <property type="entry name" value="RBK1/2/STUNTED"/>
</dbReference>
<dbReference type="SMART" id="SM00220">
    <property type="entry name" value="S_TKc"/>
    <property type="match status" value="1"/>
</dbReference>